<sequence>MRRWAAALIGGALLTTGLGAVAPGAAAEQPHDVALGAKYTVSTRIPNAQLQAEADAHYPDVGGRSLTDGVRAGAGFTDPGWVGYLQQVGRTMDVDLGSVKTIRSLSMDYLFYQSASVFLPAKVTYALSADGTHWRTAGSAAGNNRGTANEHRAVSLAIAPTYARYVKVVFDTNGYTFADELTVLGTDGRAPGARAPHGPAYRPEPLADQGYQRAGTPRVGGVRDMYLAYTYGPGNPNRAQGMWSDRDLLPIVSHVDTEGRPTDWMFDTVLWMAGGDASEYQDKAGWTDLIDRQFTPNVDVDALDHAVDTARSSLGGAPHRVKVVLPVPLPTMDSPTPWGELDGQTLDLNPDRVGGAKAAANRLKVVDWLIARSRARFAAGHYRNLDLAGFYWMYERIGPNSSDSALVQQTAASVHSHRLKFYWIPYYQAPGFQYWRSYGFDAAMLQPNYFFDDTLPASRLTSATQLARWAGLGVEVEGDEPMLTSPAAQQKFAAYLDTFHHEGADRALTGWYWGARDTTLGSARSTDPAARHTYDAAYAYLRTSR</sequence>
<reference evidence="3 4" key="1">
    <citation type="submission" date="2016-10" db="EMBL/GenBank/DDBJ databases">
        <title>Genome sequence of Streptomyces gilvigriseus MUSC 26.</title>
        <authorList>
            <person name="Lee L.-H."/>
            <person name="Ser H.-L."/>
        </authorList>
    </citation>
    <scope>NUCLEOTIDE SEQUENCE [LARGE SCALE GENOMIC DNA]</scope>
    <source>
        <strain evidence="3 4">MUSC 26</strain>
    </source>
</reference>
<organism evidence="3 4">
    <name type="scientific">Mangrovactinospora gilvigrisea</name>
    <dbReference type="NCBI Taxonomy" id="1428644"/>
    <lineage>
        <taxon>Bacteria</taxon>
        <taxon>Bacillati</taxon>
        <taxon>Actinomycetota</taxon>
        <taxon>Actinomycetes</taxon>
        <taxon>Kitasatosporales</taxon>
        <taxon>Streptomycetaceae</taxon>
        <taxon>Mangrovactinospora</taxon>
    </lineage>
</organism>
<dbReference type="Pfam" id="PF00754">
    <property type="entry name" value="F5_F8_type_C"/>
    <property type="match status" value="1"/>
</dbReference>
<feature type="domain" description="F5/8 type C" evidence="2">
    <location>
        <begin position="30"/>
        <end position="186"/>
    </location>
</feature>
<gene>
    <name evidence="3" type="ORF">BIV57_20590</name>
</gene>
<dbReference type="Gene3D" id="2.60.120.260">
    <property type="entry name" value="Galactose-binding domain-like"/>
    <property type="match status" value="1"/>
</dbReference>
<feature type="signal peptide" evidence="1">
    <location>
        <begin position="1"/>
        <end position="22"/>
    </location>
</feature>
<dbReference type="PROSITE" id="PS50022">
    <property type="entry name" value="FA58C_3"/>
    <property type="match status" value="1"/>
</dbReference>
<dbReference type="Proteomes" id="UP000243342">
    <property type="component" value="Unassembled WGS sequence"/>
</dbReference>
<dbReference type="RefSeq" id="WP_071658416.1">
    <property type="nucleotide sequence ID" value="NZ_MLCF01000141.1"/>
</dbReference>
<feature type="chain" id="PRO_5038578543" description="F5/8 type C domain-containing protein" evidence="1">
    <location>
        <begin position="23"/>
        <end position="545"/>
    </location>
</feature>
<accession>A0A1J7C233</accession>
<evidence type="ECO:0000259" key="2">
    <source>
        <dbReference type="PROSITE" id="PS50022"/>
    </source>
</evidence>
<keyword evidence="1" id="KW-0732">Signal</keyword>
<dbReference type="Pfam" id="PF16147">
    <property type="entry name" value="DUF4855"/>
    <property type="match status" value="1"/>
</dbReference>
<name>A0A1J7C233_9ACTN</name>
<dbReference type="InterPro" id="IPR032329">
    <property type="entry name" value="DUF4855"/>
</dbReference>
<comment type="caution">
    <text evidence="3">The sequence shown here is derived from an EMBL/GenBank/DDBJ whole genome shotgun (WGS) entry which is preliminary data.</text>
</comment>
<proteinExistence type="predicted"/>
<dbReference type="SUPFAM" id="SSF49785">
    <property type="entry name" value="Galactose-binding domain-like"/>
    <property type="match status" value="1"/>
</dbReference>
<dbReference type="InterPro" id="IPR008979">
    <property type="entry name" value="Galactose-bd-like_sf"/>
</dbReference>
<dbReference type="InterPro" id="IPR000421">
    <property type="entry name" value="FA58C"/>
</dbReference>
<dbReference type="STRING" id="1428644.BIV57_20590"/>
<evidence type="ECO:0000313" key="4">
    <source>
        <dbReference type="Proteomes" id="UP000243342"/>
    </source>
</evidence>
<protein>
    <recommendedName>
        <fullName evidence="2">F5/8 type C domain-containing protein</fullName>
    </recommendedName>
</protein>
<dbReference type="AlphaFoldDB" id="A0A1J7C233"/>
<evidence type="ECO:0000313" key="3">
    <source>
        <dbReference type="EMBL" id="OIV35632.1"/>
    </source>
</evidence>
<dbReference type="EMBL" id="MLCF01000141">
    <property type="protein sequence ID" value="OIV35632.1"/>
    <property type="molecule type" value="Genomic_DNA"/>
</dbReference>
<keyword evidence="4" id="KW-1185">Reference proteome</keyword>
<evidence type="ECO:0000256" key="1">
    <source>
        <dbReference type="SAM" id="SignalP"/>
    </source>
</evidence>
<dbReference type="OrthoDB" id="3799295at2"/>